<dbReference type="eggNOG" id="ENOG502TBA7">
    <property type="taxonomic scope" value="Eukaryota"/>
</dbReference>
<organism evidence="2 3">
    <name type="scientific">Beauveria bassiana D1-5</name>
    <dbReference type="NCBI Taxonomy" id="1245745"/>
    <lineage>
        <taxon>Eukaryota</taxon>
        <taxon>Fungi</taxon>
        <taxon>Dikarya</taxon>
        <taxon>Ascomycota</taxon>
        <taxon>Pezizomycotina</taxon>
        <taxon>Sordariomycetes</taxon>
        <taxon>Hypocreomycetidae</taxon>
        <taxon>Hypocreales</taxon>
        <taxon>Cordycipitaceae</taxon>
        <taxon>Beauveria</taxon>
    </lineage>
</organism>
<dbReference type="SUPFAM" id="SSF63829">
    <property type="entry name" value="Calcium-dependent phosphotriesterase"/>
    <property type="match status" value="1"/>
</dbReference>
<dbReference type="Gene3D" id="2.120.10.30">
    <property type="entry name" value="TolB, C-terminal domain"/>
    <property type="match status" value="1"/>
</dbReference>
<dbReference type="PANTHER" id="PTHR42060:SF1">
    <property type="entry name" value="NHL REPEAT-CONTAINING PROTEIN"/>
    <property type="match status" value="1"/>
</dbReference>
<accession>A0A0A2VQD8</accession>
<evidence type="ECO:0000256" key="1">
    <source>
        <dbReference type="SAM" id="SignalP"/>
    </source>
</evidence>
<name>A0A0A2VQD8_BEABA</name>
<proteinExistence type="predicted"/>
<feature type="signal peptide" evidence="1">
    <location>
        <begin position="1"/>
        <end position="25"/>
    </location>
</feature>
<comment type="caution">
    <text evidence="2">The sequence shown here is derived from an EMBL/GenBank/DDBJ whole genome shotgun (WGS) entry which is preliminary data.</text>
</comment>
<protein>
    <recommendedName>
        <fullName evidence="4">SMP-30/Gluconolactonase/LRE-like region domain-containing protein</fullName>
    </recommendedName>
</protein>
<dbReference type="InterPro" id="IPR052998">
    <property type="entry name" value="Hetero-Diels-Alderase-like"/>
</dbReference>
<dbReference type="InterPro" id="IPR011042">
    <property type="entry name" value="6-blade_b-propeller_TolB-like"/>
</dbReference>
<feature type="chain" id="PRO_5002007119" description="SMP-30/Gluconolactonase/LRE-like region domain-containing protein" evidence="1">
    <location>
        <begin position="26"/>
        <end position="336"/>
    </location>
</feature>
<dbReference type="Proteomes" id="UP000030106">
    <property type="component" value="Unassembled WGS sequence"/>
</dbReference>
<dbReference type="PANTHER" id="PTHR42060">
    <property type="entry name" value="NHL REPEAT-CONTAINING PROTEIN-RELATED"/>
    <property type="match status" value="1"/>
</dbReference>
<dbReference type="OrthoDB" id="5233393at2759"/>
<dbReference type="EMBL" id="ANFO01001295">
    <property type="protein sequence ID" value="KGQ03029.1"/>
    <property type="molecule type" value="Genomic_DNA"/>
</dbReference>
<evidence type="ECO:0000313" key="2">
    <source>
        <dbReference type="EMBL" id="KGQ03029.1"/>
    </source>
</evidence>
<sequence length="336" mass="35279">MFVQTALYQALGFALLSHALPNTSCRAPGLSLTPVHTVPGTQGLENLAVRSNGQVLVTSIQSPTLNQVSPSASENPLTVAEFCGVTSLTGIVELQADVFYVIGLNLTGLAAVPGSTGLWKVDLRNSSISDDGTTLRPAEVSLVTNFPGAGLFNGMDRLAQNDTSHVLISDSGAGTVTKVNVDTGAFETVIEDPRMSITTEELLPIGINGLHVHEDNLFFVNFNQAVFAKVPISLSTGRATGPVEDLATINSGDDFILSRDGTKAWIAEHGPNVLVEVNIPRKTSRIVANSTLLLTASAVALGRTTSDHNSLYIAAATNVNGTDVGQLVRADFPYAL</sequence>
<reference evidence="2 3" key="1">
    <citation type="submission" date="2012-10" db="EMBL/GenBank/DDBJ databases">
        <title>Genome sequencing and analysis of entomopathogenic fungi Beauveria bassiana D1-5.</title>
        <authorList>
            <person name="Li Q."/>
            <person name="Wang L."/>
            <person name="Zhang Z."/>
            <person name="Wang Q."/>
            <person name="Ren J."/>
            <person name="Wang M."/>
            <person name="Xu W."/>
            <person name="Wang J."/>
            <person name="Lu Y."/>
            <person name="Du Q."/>
            <person name="Sun Z."/>
        </authorList>
    </citation>
    <scope>NUCLEOTIDE SEQUENCE [LARGE SCALE GENOMIC DNA]</scope>
    <source>
        <strain evidence="2 3">D1-5</strain>
    </source>
</reference>
<keyword evidence="1" id="KW-0732">Signal</keyword>
<evidence type="ECO:0008006" key="4">
    <source>
        <dbReference type="Google" id="ProtNLM"/>
    </source>
</evidence>
<dbReference type="AlphaFoldDB" id="A0A0A2VQD8"/>
<evidence type="ECO:0000313" key="3">
    <source>
        <dbReference type="Proteomes" id="UP000030106"/>
    </source>
</evidence>
<gene>
    <name evidence="2" type="ORF">BBAD15_g11752</name>
</gene>
<dbReference type="HOGENOM" id="CLU_052989_0_1_1"/>